<keyword evidence="4" id="KW-1185">Reference proteome</keyword>
<dbReference type="InterPro" id="IPR001296">
    <property type="entry name" value="Glyco_trans_1"/>
</dbReference>
<dbReference type="RefSeq" id="WP_267282199.1">
    <property type="nucleotide sequence ID" value="NZ_JAOVZV010000017.1"/>
</dbReference>
<protein>
    <submittedName>
        <fullName evidence="3">Glycosyltransferase family 4 protein</fullName>
    </submittedName>
</protein>
<dbReference type="Pfam" id="PF00534">
    <property type="entry name" value="Glycos_transf_1"/>
    <property type="match status" value="1"/>
</dbReference>
<dbReference type="Pfam" id="PF13439">
    <property type="entry name" value="Glyco_transf_4"/>
    <property type="match status" value="1"/>
</dbReference>
<name>A0ABT3Y6C3_9FLAO</name>
<sequence>MKQIHHVLFITKEFQSEFQENTGGTGVFYKNITDSLVEKNIHVSVFGSSKKPFSIENDKLSVLFVKDYFKKYKFMEFLRSISGKIPFLKDLHFKIYDLEINYLEKELSKFIENKEIDIIETHDWEGISRSAESLPIPCVIRCHGSWSILRDFFGYGAAKGKIHNEKLAFKNADNIITISQNNEKMVQQIFGDKNYQLIYNGIDTDIFKPQKNNPIIEKSIFYLGNISSEKGAETALNAFIKVSKIEKNVTLHFIGKETNLVNQLKEKISQEKLEQKVYFHGKKNRDEVIKLISQAEVVIFPSKGETFGLALAEAMALEKPVICSNLEAFKEIVSDGKNGLIAESEDEFADKICDVFSKKLFASDLAKNARKTIVEKFSSDKMLEETLSYYTKVINQ</sequence>
<dbReference type="EMBL" id="JAOVZV010000017">
    <property type="protein sequence ID" value="MCX8533711.1"/>
    <property type="molecule type" value="Genomic_DNA"/>
</dbReference>
<dbReference type="Gene3D" id="3.40.50.2000">
    <property type="entry name" value="Glycogen Phosphorylase B"/>
    <property type="match status" value="2"/>
</dbReference>
<evidence type="ECO:0000313" key="3">
    <source>
        <dbReference type="EMBL" id="MCX8533711.1"/>
    </source>
</evidence>
<gene>
    <name evidence="3" type="ORF">OEA66_15245</name>
</gene>
<proteinExistence type="predicted"/>
<organism evidence="3 4">
    <name type="scientific">Chryseobacterium luquanense</name>
    <dbReference type="NCBI Taxonomy" id="2983766"/>
    <lineage>
        <taxon>Bacteria</taxon>
        <taxon>Pseudomonadati</taxon>
        <taxon>Bacteroidota</taxon>
        <taxon>Flavobacteriia</taxon>
        <taxon>Flavobacteriales</taxon>
        <taxon>Weeksellaceae</taxon>
        <taxon>Chryseobacterium group</taxon>
        <taxon>Chryseobacterium</taxon>
    </lineage>
</organism>
<feature type="domain" description="Glycosyl transferase family 1" evidence="1">
    <location>
        <begin position="208"/>
        <end position="371"/>
    </location>
</feature>
<dbReference type="PANTHER" id="PTHR45947:SF3">
    <property type="entry name" value="SULFOQUINOVOSYL TRANSFERASE SQD2"/>
    <property type="match status" value="1"/>
</dbReference>
<evidence type="ECO:0000259" key="1">
    <source>
        <dbReference type="Pfam" id="PF00534"/>
    </source>
</evidence>
<feature type="domain" description="Glycosyltransferase subfamily 4-like N-terminal" evidence="2">
    <location>
        <begin position="23"/>
        <end position="205"/>
    </location>
</feature>
<dbReference type="InterPro" id="IPR050194">
    <property type="entry name" value="Glycosyltransferase_grp1"/>
</dbReference>
<dbReference type="InterPro" id="IPR028098">
    <property type="entry name" value="Glyco_trans_4-like_N"/>
</dbReference>
<evidence type="ECO:0000313" key="4">
    <source>
        <dbReference type="Proteomes" id="UP001070176"/>
    </source>
</evidence>
<comment type="caution">
    <text evidence="3">The sequence shown here is derived from an EMBL/GenBank/DDBJ whole genome shotgun (WGS) entry which is preliminary data.</text>
</comment>
<dbReference type="CDD" id="cd03801">
    <property type="entry name" value="GT4_PimA-like"/>
    <property type="match status" value="1"/>
</dbReference>
<accession>A0ABT3Y6C3</accession>
<dbReference type="PANTHER" id="PTHR45947">
    <property type="entry name" value="SULFOQUINOVOSYL TRANSFERASE SQD2"/>
    <property type="match status" value="1"/>
</dbReference>
<evidence type="ECO:0000259" key="2">
    <source>
        <dbReference type="Pfam" id="PF13439"/>
    </source>
</evidence>
<reference evidence="3" key="1">
    <citation type="submission" date="2022-10" db="EMBL/GenBank/DDBJ databases">
        <title>Chryseobacterium sp. nov., a novel bacterial species.</title>
        <authorList>
            <person name="Cao Y."/>
        </authorList>
    </citation>
    <scope>NUCLEOTIDE SEQUENCE</scope>
    <source>
        <strain evidence="3">KC 927</strain>
    </source>
</reference>
<dbReference type="SUPFAM" id="SSF53756">
    <property type="entry name" value="UDP-Glycosyltransferase/glycogen phosphorylase"/>
    <property type="match status" value="1"/>
</dbReference>
<dbReference type="Proteomes" id="UP001070176">
    <property type="component" value="Unassembled WGS sequence"/>
</dbReference>